<feature type="compositionally biased region" description="Acidic residues" evidence="1">
    <location>
        <begin position="168"/>
        <end position="185"/>
    </location>
</feature>
<dbReference type="EMBL" id="CM027682">
    <property type="protein sequence ID" value="KAG0539302.1"/>
    <property type="molecule type" value="Genomic_DNA"/>
</dbReference>
<feature type="compositionally biased region" description="Gly residues" evidence="1">
    <location>
        <begin position="91"/>
        <end position="128"/>
    </location>
</feature>
<evidence type="ECO:0000313" key="2">
    <source>
        <dbReference type="EMBL" id="KAG0539302.1"/>
    </source>
</evidence>
<dbReference type="AlphaFoldDB" id="A0A921RIA3"/>
<proteinExistence type="predicted"/>
<feature type="compositionally biased region" description="Pro residues" evidence="1">
    <location>
        <begin position="1"/>
        <end position="10"/>
    </location>
</feature>
<comment type="caution">
    <text evidence="2">The sequence shown here is derived from an EMBL/GenBank/DDBJ whole genome shotgun (WGS) entry which is preliminary data.</text>
</comment>
<name>A0A921RIA3_SORBI</name>
<sequence length="356" mass="36861">MWPCPSPAAPPVGGVLRERDELGERRRERRGIGRRDGRGPADGARRAPAQPGVEARDVEAVPALGHHAQHLAVPVLAEADGAHGVRLRGPAGEGDLGVGRDGGGVEPDGGAGRRGGGGGVGGVVGGLGPLRDEEHARDGDGEVAGAGGRGDRFTGPVVPAAAAATAEAEVESQQEGGEQDEEAERDGDGVAEAQAGERGEEGHRGGLAGGGGESLVVARARRNGIGGARARWWWWLVDALPWISGWKRGRVSWGRSKCWRWRGEVVIFCFPSSLSPSPSPSPCRGVQIWRGGWCAARAAAFIAGEQGRRGVMAAGDGEALSSCSAAWQLGLARLGLRWAGTGRRRGERRVTAWGCG</sequence>
<feature type="compositionally biased region" description="Basic and acidic residues" evidence="1">
    <location>
        <begin position="16"/>
        <end position="45"/>
    </location>
</feature>
<feature type="region of interest" description="Disordered" evidence="1">
    <location>
        <begin position="86"/>
        <end position="210"/>
    </location>
</feature>
<accession>A0A921RIA3</accession>
<organism evidence="2 3">
    <name type="scientific">Sorghum bicolor</name>
    <name type="common">Sorghum</name>
    <name type="synonym">Sorghum vulgare</name>
    <dbReference type="NCBI Taxonomy" id="4558"/>
    <lineage>
        <taxon>Eukaryota</taxon>
        <taxon>Viridiplantae</taxon>
        <taxon>Streptophyta</taxon>
        <taxon>Embryophyta</taxon>
        <taxon>Tracheophyta</taxon>
        <taxon>Spermatophyta</taxon>
        <taxon>Magnoliopsida</taxon>
        <taxon>Liliopsida</taxon>
        <taxon>Poales</taxon>
        <taxon>Poaceae</taxon>
        <taxon>PACMAD clade</taxon>
        <taxon>Panicoideae</taxon>
        <taxon>Andropogonodae</taxon>
        <taxon>Andropogoneae</taxon>
        <taxon>Sorghinae</taxon>
        <taxon>Sorghum</taxon>
    </lineage>
</organism>
<dbReference type="Proteomes" id="UP000807115">
    <property type="component" value="Chromosome 3"/>
</dbReference>
<feature type="region of interest" description="Disordered" evidence="1">
    <location>
        <begin position="1"/>
        <end position="61"/>
    </location>
</feature>
<feature type="compositionally biased region" description="Basic and acidic residues" evidence="1">
    <location>
        <begin position="195"/>
        <end position="204"/>
    </location>
</feature>
<evidence type="ECO:0000313" key="3">
    <source>
        <dbReference type="Proteomes" id="UP000807115"/>
    </source>
</evidence>
<evidence type="ECO:0000256" key="1">
    <source>
        <dbReference type="SAM" id="MobiDB-lite"/>
    </source>
</evidence>
<gene>
    <name evidence="2" type="ORF">BDA96_03G311500</name>
</gene>
<feature type="compositionally biased region" description="Low complexity" evidence="1">
    <location>
        <begin position="156"/>
        <end position="167"/>
    </location>
</feature>
<feature type="compositionally biased region" description="Basic and acidic residues" evidence="1">
    <location>
        <begin position="130"/>
        <end position="140"/>
    </location>
</feature>
<protein>
    <submittedName>
        <fullName evidence="2">Uncharacterized protein</fullName>
    </submittedName>
</protein>
<reference evidence="2" key="1">
    <citation type="journal article" date="2019" name="BMC Genomics">
        <title>A new reference genome for Sorghum bicolor reveals high levels of sequence similarity between sweet and grain genotypes: implications for the genetics of sugar metabolism.</title>
        <authorList>
            <person name="Cooper E.A."/>
            <person name="Brenton Z.W."/>
            <person name="Flinn B.S."/>
            <person name="Jenkins J."/>
            <person name="Shu S."/>
            <person name="Flowers D."/>
            <person name="Luo F."/>
            <person name="Wang Y."/>
            <person name="Xia P."/>
            <person name="Barry K."/>
            <person name="Daum C."/>
            <person name="Lipzen A."/>
            <person name="Yoshinaga Y."/>
            <person name="Schmutz J."/>
            <person name="Saski C."/>
            <person name="Vermerris W."/>
            <person name="Kresovich S."/>
        </authorList>
    </citation>
    <scope>NUCLEOTIDE SEQUENCE</scope>
</reference>
<reference evidence="2" key="2">
    <citation type="submission" date="2020-10" db="EMBL/GenBank/DDBJ databases">
        <authorList>
            <person name="Cooper E.A."/>
            <person name="Brenton Z.W."/>
            <person name="Flinn B.S."/>
            <person name="Jenkins J."/>
            <person name="Shu S."/>
            <person name="Flowers D."/>
            <person name="Luo F."/>
            <person name="Wang Y."/>
            <person name="Xia P."/>
            <person name="Barry K."/>
            <person name="Daum C."/>
            <person name="Lipzen A."/>
            <person name="Yoshinaga Y."/>
            <person name="Schmutz J."/>
            <person name="Saski C."/>
            <person name="Vermerris W."/>
            <person name="Kresovich S."/>
        </authorList>
    </citation>
    <scope>NUCLEOTIDE SEQUENCE</scope>
</reference>